<dbReference type="SUPFAM" id="SSF51735">
    <property type="entry name" value="NAD(P)-binding Rossmann-fold domains"/>
    <property type="match status" value="1"/>
</dbReference>
<accession>A0A6J4LC26</accession>
<comment type="similarity">
    <text evidence="1">Belongs to the short-chain dehydrogenases/reductases (SDR) family.</text>
</comment>
<sequence>MDLGAALRGRHVLVTGASSGLGEHFARLCARCGAAVTVGARRRDRLDALVNELTALGSPEARALDLDVADEASVRDALGAVTSHGPPLDVVVNNAGVAGGGMAIDLGVEVFDTVIGTNLRGVWLVSTAAARTWRDAGRPGTIVNIASILGTRVASGVAPYAVSKAGVLQMTQALALEWARYGIRVNALAPGYIATDINQDFFATEAGRAMVKRIPLRRLGRPEDLDAAFLLLATDASAWTTGAMLPVDGGHLVSSL</sequence>
<name>A0A6J4LC26_9HYPH</name>
<dbReference type="EMBL" id="CADCUC010000255">
    <property type="protein sequence ID" value="CAA9327761.1"/>
    <property type="molecule type" value="Genomic_DNA"/>
</dbReference>
<dbReference type="AlphaFoldDB" id="A0A6J4LC26"/>
<gene>
    <name evidence="2" type="ORF">AVDCRST_MAG90-1315</name>
</gene>
<dbReference type="InterPro" id="IPR002347">
    <property type="entry name" value="SDR_fam"/>
</dbReference>
<reference evidence="2" key="1">
    <citation type="submission" date="2020-02" db="EMBL/GenBank/DDBJ databases">
        <authorList>
            <person name="Meier V. D."/>
        </authorList>
    </citation>
    <scope>NUCLEOTIDE SEQUENCE</scope>
    <source>
        <strain evidence="2">AVDCRST_MAG90</strain>
    </source>
</reference>
<evidence type="ECO:0000256" key="1">
    <source>
        <dbReference type="ARBA" id="ARBA00006484"/>
    </source>
</evidence>
<proteinExistence type="inferred from homology"/>
<evidence type="ECO:0008006" key="3">
    <source>
        <dbReference type="Google" id="ProtNLM"/>
    </source>
</evidence>
<dbReference type="PRINTS" id="PR00080">
    <property type="entry name" value="SDRFAMILY"/>
</dbReference>
<dbReference type="FunFam" id="3.40.50.720:FF:000084">
    <property type="entry name" value="Short-chain dehydrogenase reductase"/>
    <property type="match status" value="1"/>
</dbReference>
<dbReference type="PANTHER" id="PTHR42760:SF135">
    <property type="entry name" value="BLL7886 PROTEIN"/>
    <property type="match status" value="1"/>
</dbReference>
<dbReference type="PANTHER" id="PTHR42760">
    <property type="entry name" value="SHORT-CHAIN DEHYDROGENASES/REDUCTASES FAMILY MEMBER"/>
    <property type="match status" value="1"/>
</dbReference>
<dbReference type="PROSITE" id="PS00061">
    <property type="entry name" value="ADH_SHORT"/>
    <property type="match status" value="1"/>
</dbReference>
<dbReference type="Pfam" id="PF13561">
    <property type="entry name" value="adh_short_C2"/>
    <property type="match status" value="1"/>
</dbReference>
<evidence type="ECO:0000313" key="2">
    <source>
        <dbReference type="EMBL" id="CAA9327761.1"/>
    </source>
</evidence>
<organism evidence="2">
    <name type="scientific">uncultured Microvirga sp</name>
    <dbReference type="NCBI Taxonomy" id="412392"/>
    <lineage>
        <taxon>Bacteria</taxon>
        <taxon>Pseudomonadati</taxon>
        <taxon>Pseudomonadota</taxon>
        <taxon>Alphaproteobacteria</taxon>
        <taxon>Hyphomicrobiales</taxon>
        <taxon>Methylobacteriaceae</taxon>
        <taxon>Microvirga</taxon>
        <taxon>environmental samples</taxon>
    </lineage>
</organism>
<dbReference type="CDD" id="cd05233">
    <property type="entry name" value="SDR_c"/>
    <property type="match status" value="1"/>
</dbReference>
<dbReference type="InterPro" id="IPR036291">
    <property type="entry name" value="NAD(P)-bd_dom_sf"/>
</dbReference>
<dbReference type="PRINTS" id="PR00081">
    <property type="entry name" value="GDHRDH"/>
</dbReference>
<dbReference type="GO" id="GO:0016616">
    <property type="term" value="F:oxidoreductase activity, acting on the CH-OH group of donors, NAD or NADP as acceptor"/>
    <property type="evidence" value="ECO:0007669"/>
    <property type="project" value="TreeGrafter"/>
</dbReference>
<dbReference type="Gene3D" id="3.40.50.720">
    <property type="entry name" value="NAD(P)-binding Rossmann-like Domain"/>
    <property type="match status" value="1"/>
</dbReference>
<dbReference type="InterPro" id="IPR020904">
    <property type="entry name" value="Sc_DH/Rdtase_CS"/>
</dbReference>
<dbReference type="GO" id="GO:0030497">
    <property type="term" value="P:fatty acid elongation"/>
    <property type="evidence" value="ECO:0007669"/>
    <property type="project" value="TreeGrafter"/>
</dbReference>
<protein>
    <recommendedName>
        <fullName evidence="3">3-oxoacyl-[acyl-carrier protein] reductase</fullName>
    </recommendedName>
</protein>